<organism evidence="3 4">
    <name type="scientific">Celeribacter indicus</name>
    <dbReference type="NCBI Taxonomy" id="1208324"/>
    <lineage>
        <taxon>Bacteria</taxon>
        <taxon>Pseudomonadati</taxon>
        <taxon>Pseudomonadota</taxon>
        <taxon>Alphaproteobacteria</taxon>
        <taxon>Rhodobacterales</taxon>
        <taxon>Roseobacteraceae</taxon>
        <taxon>Celeribacter</taxon>
    </lineage>
</organism>
<dbReference type="CDD" id="cd00293">
    <property type="entry name" value="USP-like"/>
    <property type="match status" value="1"/>
</dbReference>
<dbReference type="OrthoDB" id="9804721at2"/>
<evidence type="ECO:0000259" key="2">
    <source>
        <dbReference type="Pfam" id="PF00582"/>
    </source>
</evidence>
<dbReference type="Gene3D" id="3.40.50.12370">
    <property type="match status" value="1"/>
</dbReference>
<dbReference type="InterPro" id="IPR006015">
    <property type="entry name" value="Universal_stress_UspA"/>
</dbReference>
<dbReference type="EMBL" id="CP004393">
    <property type="protein sequence ID" value="AJE45184.1"/>
    <property type="molecule type" value="Genomic_DNA"/>
</dbReference>
<dbReference type="HOGENOM" id="CLU_049301_5_2_5"/>
<dbReference type="Pfam" id="PF00582">
    <property type="entry name" value="Usp"/>
    <property type="match status" value="1"/>
</dbReference>
<dbReference type="AlphaFoldDB" id="A0A0B5DPZ2"/>
<feature type="domain" description="UspA" evidence="2">
    <location>
        <begin position="153"/>
        <end position="275"/>
    </location>
</feature>
<evidence type="ECO:0000313" key="3">
    <source>
        <dbReference type="EMBL" id="AJE45184.1"/>
    </source>
</evidence>
<accession>A0A0B5DPZ2</accession>
<evidence type="ECO:0000256" key="1">
    <source>
        <dbReference type="ARBA" id="ARBA00008791"/>
    </source>
</evidence>
<dbReference type="Proteomes" id="UP000031521">
    <property type="component" value="Chromosome"/>
</dbReference>
<proteinExistence type="inferred from homology"/>
<dbReference type="SUPFAM" id="SSF52402">
    <property type="entry name" value="Adenine nucleotide alpha hydrolases-like"/>
    <property type="match status" value="2"/>
</dbReference>
<dbReference type="RefSeq" id="WP_043868297.1">
    <property type="nucleotide sequence ID" value="NZ_CP004393.1"/>
</dbReference>
<dbReference type="KEGG" id="cid:P73_0469"/>
<reference evidence="3 4" key="1">
    <citation type="journal article" date="2014" name="Int. J. Syst. Evol. Microbiol.">
        <title>Celeribacter indicus sp. nov., a polycyclic aromatic hydrocarbon-degrading bacterium from deep-sea sediment and reclassification of Huaishuia halophila as Celeribacter halophilus comb. nov.</title>
        <authorList>
            <person name="Lai Q."/>
            <person name="Cao J."/>
            <person name="Yuan J."/>
            <person name="Li F."/>
            <person name="Shao Z."/>
        </authorList>
    </citation>
    <scope>NUCLEOTIDE SEQUENCE [LARGE SCALE GENOMIC DNA]</scope>
    <source>
        <strain evidence="3">P73</strain>
    </source>
</reference>
<dbReference type="STRING" id="1208324.P73_0469"/>
<dbReference type="PRINTS" id="PR01438">
    <property type="entry name" value="UNVRSLSTRESS"/>
</dbReference>
<sequence length="277" mass="29580">MTIKTITLVLFSPDEAAWLAPAGAELARQLDAHLIGVHPVEPAVVYSAGMDVMVVPEVQNWHQEEDAQIEKAFSEAVRRAGIAGEYRSQRDGRLADEAYLLSCLRGVDLVALGTADPKEEPASAARMRSQAIRQSGRPTLVLPREVSPALPAKRVLIGWSDTRESARAAHDVLTLTEAGAAIDLLAVSRDAYSSSHLAGSRDDFAAALDRRGYSATLVDRDAKSSEIGKALLSAAAESDAQLVATGAFGHSQFYDFVIGAVTSHLLENARVPVLLSK</sequence>
<evidence type="ECO:0000313" key="4">
    <source>
        <dbReference type="Proteomes" id="UP000031521"/>
    </source>
</evidence>
<gene>
    <name evidence="3" type="ORF">P73_0469</name>
</gene>
<protein>
    <submittedName>
        <fullName evidence="3">Universal stress protein</fullName>
    </submittedName>
</protein>
<dbReference type="InterPro" id="IPR006016">
    <property type="entry name" value="UspA"/>
</dbReference>
<name>A0A0B5DPZ2_9RHOB</name>
<keyword evidence="4" id="KW-1185">Reference proteome</keyword>
<comment type="similarity">
    <text evidence="1">Belongs to the universal stress protein A family.</text>
</comment>